<sequence length="305" mass="33210">MRKYHALGAAAAAAAAAVLSGLFIMRRNRRRPSPSLVHERGQVVVITGGSSGLGHELAQLYIAADARVAILDIKDEDEDGACASSTRYYKCDVSNSEDVEMTLNRVESELGPPKTLINCAATKINQLPFSDLSNDKFMQTIAINLLGSVNTTRAILNRAVSNQRSVTIVTVSSVVAHLYPAGLSDYVVSKAGLSALHHCLEAEARLEAVDDQVRFVLVEVGQMDTPLFSWINPPNPSLAPVLCPRYVAEQIVRRLGQDKGSSILRLPMYASWVCGYDMLPPQCQRWARHLMGVDMAHSPKGVKDI</sequence>
<proteinExistence type="inferred from homology"/>
<keyword evidence="4" id="KW-1185">Reference proteome</keyword>
<dbReference type="OrthoDB" id="5840532at2759"/>
<dbReference type="Gene3D" id="3.40.50.720">
    <property type="entry name" value="NAD(P)-binding Rossmann-like Domain"/>
    <property type="match status" value="1"/>
</dbReference>
<reference evidence="3" key="1">
    <citation type="submission" date="2020-02" db="EMBL/GenBank/DDBJ databases">
        <authorList>
            <person name="Lichtner F.J."/>
        </authorList>
    </citation>
    <scope>NUCLEOTIDE SEQUENCE</scope>
    <source>
        <strain evidence="3">G10</strain>
    </source>
</reference>
<dbReference type="PANTHER" id="PTHR24322">
    <property type="entry name" value="PKSB"/>
    <property type="match status" value="1"/>
</dbReference>
<name>A0A9P5L070_PENCR</name>
<keyword evidence="2" id="KW-0560">Oxidoreductase</keyword>
<evidence type="ECO:0000256" key="1">
    <source>
        <dbReference type="ARBA" id="ARBA00006484"/>
    </source>
</evidence>
<dbReference type="InterPro" id="IPR036291">
    <property type="entry name" value="NAD(P)-bd_dom_sf"/>
</dbReference>
<dbReference type="SUPFAM" id="SSF51735">
    <property type="entry name" value="NAD(P)-binding Rossmann-fold domains"/>
    <property type="match status" value="1"/>
</dbReference>
<organism evidence="3 4">
    <name type="scientific">Penicillium crustosum</name>
    <name type="common">Blue mold fungus</name>
    <dbReference type="NCBI Taxonomy" id="36656"/>
    <lineage>
        <taxon>Eukaryota</taxon>
        <taxon>Fungi</taxon>
        <taxon>Dikarya</taxon>
        <taxon>Ascomycota</taxon>
        <taxon>Pezizomycotina</taxon>
        <taxon>Eurotiomycetes</taxon>
        <taxon>Eurotiomycetidae</taxon>
        <taxon>Eurotiales</taxon>
        <taxon>Aspergillaceae</taxon>
        <taxon>Penicillium</taxon>
    </lineage>
</organism>
<dbReference type="PRINTS" id="PR00081">
    <property type="entry name" value="GDHRDH"/>
</dbReference>
<dbReference type="Pfam" id="PF00106">
    <property type="entry name" value="adh_short"/>
    <property type="match status" value="1"/>
</dbReference>
<accession>A0A9P5L070</accession>
<dbReference type="EMBL" id="JAAOZQ010000038">
    <property type="protein sequence ID" value="KAF7524207.1"/>
    <property type="molecule type" value="Genomic_DNA"/>
</dbReference>
<evidence type="ECO:0000313" key="3">
    <source>
        <dbReference type="EMBL" id="KAF7524207.1"/>
    </source>
</evidence>
<dbReference type="InterPro" id="IPR002347">
    <property type="entry name" value="SDR_fam"/>
</dbReference>
<protein>
    <submittedName>
        <fullName evidence="3">Uncharacterized protein</fullName>
    </submittedName>
</protein>
<dbReference type="Proteomes" id="UP000701341">
    <property type="component" value="Unassembled WGS sequence"/>
</dbReference>
<evidence type="ECO:0000313" key="4">
    <source>
        <dbReference type="Proteomes" id="UP000701341"/>
    </source>
</evidence>
<dbReference type="PANTHER" id="PTHR24322:SF736">
    <property type="entry name" value="RETINOL DEHYDROGENASE 10"/>
    <property type="match status" value="1"/>
</dbReference>
<dbReference type="GO" id="GO:0016616">
    <property type="term" value="F:oxidoreductase activity, acting on the CH-OH group of donors, NAD or NADP as acceptor"/>
    <property type="evidence" value="ECO:0007669"/>
    <property type="project" value="TreeGrafter"/>
</dbReference>
<gene>
    <name evidence="3" type="ORF">PCG10_005899</name>
</gene>
<comment type="similarity">
    <text evidence="1">Belongs to the short-chain dehydrogenases/reductases (SDR) family.</text>
</comment>
<evidence type="ECO:0000256" key="2">
    <source>
        <dbReference type="ARBA" id="ARBA00023002"/>
    </source>
</evidence>
<comment type="caution">
    <text evidence="3">The sequence shown here is derived from an EMBL/GenBank/DDBJ whole genome shotgun (WGS) entry which is preliminary data.</text>
</comment>
<dbReference type="AlphaFoldDB" id="A0A9P5L070"/>